<name>A0A6A4SU64_SCOMX</name>
<dbReference type="Proteomes" id="UP000438429">
    <property type="component" value="Unassembled WGS sequence"/>
</dbReference>
<proteinExistence type="predicted"/>
<comment type="caution">
    <text evidence="1">The sequence shown here is derived from an EMBL/GenBank/DDBJ whole genome shotgun (WGS) entry which is preliminary data.</text>
</comment>
<dbReference type="EMBL" id="VEVO01000012">
    <property type="protein sequence ID" value="KAF0033642.1"/>
    <property type="molecule type" value="Genomic_DNA"/>
</dbReference>
<organism evidence="1 2">
    <name type="scientific">Scophthalmus maximus</name>
    <name type="common">Turbot</name>
    <name type="synonym">Psetta maxima</name>
    <dbReference type="NCBI Taxonomy" id="52904"/>
    <lineage>
        <taxon>Eukaryota</taxon>
        <taxon>Metazoa</taxon>
        <taxon>Chordata</taxon>
        <taxon>Craniata</taxon>
        <taxon>Vertebrata</taxon>
        <taxon>Euteleostomi</taxon>
        <taxon>Actinopterygii</taxon>
        <taxon>Neopterygii</taxon>
        <taxon>Teleostei</taxon>
        <taxon>Neoteleostei</taxon>
        <taxon>Acanthomorphata</taxon>
        <taxon>Carangaria</taxon>
        <taxon>Pleuronectiformes</taxon>
        <taxon>Pleuronectoidei</taxon>
        <taxon>Scophthalmidae</taxon>
        <taxon>Scophthalmus</taxon>
    </lineage>
</organism>
<accession>A0A6A4SU64</accession>
<evidence type="ECO:0000313" key="1">
    <source>
        <dbReference type="EMBL" id="KAF0033642.1"/>
    </source>
</evidence>
<sequence>MKRPAEPFKKVLLYEKKGTDCQMLFVGLRLILRVLMWLSAGDSPGSELRRGSTSYTLQERGRPDRVSIGDRSTTAPDVLGIAPACQRECRVCSRHSDKTETISSLYPSTIRRKSKARFWWEKISTAFEVFHEKLYTVKTSVDAIWRSREHCCFSVREGTRRRGSIKAITTFRSKCSAMPGTKKNKKCGNSRLKDPVSVTHLERYVDPDILVL</sequence>
<gene>
    <name evidence="1" type="ORF">F2P81_013708</name>
</gene>
<dbReference type="AlphaFoldDB" id="A0A6A4SU64"/>
<protein>
    <submittedName>
        <fullName evidence="1">Uncharacterized protein</fullName>
    </submittedName>
</protein>
<reference evidence="1 2" key="1">
    <citation type="submission" date="2019-06" db="EMBL/GenBank/DDBJ databases">
        <title>Draft genomes of female and male turbot (Scophthalmus maximus).</title>
        <authorList>
            <person name="Xu H."/>
            <person name="Xu X.-W."/>
            <person name="Shao C."/>
            <person name="Chen S."/>
        </authorList>
    </citation>
    <scope>NUCLEOTIDE SEQUENCE [LARGE SCALE GENOMIC DNA]</scope>
    <source>
        <strain evidence="1">Ysfricsl-2016a</strain>
        <tissue evidence="1">Blood</tissue>
    </source>
</reference>
<evidence type="ECO:0000313" key="2">
    <source>
        <dbReference type="Proteomes" id="UP000438429"/>
    </source>
</evidence>